<protein>
    <recommendedName>
        <fullName evidence="14">Peptide O-xylosyltransferase</fullName>
    </recommendedName>
</protein>
<evidence type="ECO:0000313" key="15">
    <source>
        <dbReference type="EMBL" id="WBA44168.1"/>
    </source>
</evidence>
<comment type="subcellular location">
    <subcellularLocation>
        <location evidence="2">Endoplasmic reticulum membrane</location>
        <topology evidence="2">Single-pass type II membrane protein</topology>
    </subcellularLocation>
    <subcellularLocation>
        <location evidence="1">Golgi apparatus membrane</location>
        <topology evidence="1">Single-pass type II membrane protein</topology>
    </subcellularLocation>
</comment>
<evidence type="ECO:0000256" key="4">
    <source>
        <dbReference type="ARBA" id="ARBA00022679"/>
    </source>
</evidence>
<dbReference type="RefSeq" id="WP_269562200.1">
    <property type="nucleotide sequence ID" value="NZ_CP114768.1"/>
</dbReference>
<dbReference type="PANTHER" id="PTHR46025:SF3">
    <property type="entry name" value="XYLOSYLTRANSFERASE OXT"/>
    <property type="match status" value="1"/>
</dbReference>
<evidence type="ECO:0000256" key="1">
    <source>
        <dbReference type="ARBA" id="ARBA00004323"/>
    </source>
</evidence>
<evidence type="ECO:0000256" key="3">
    <source>
        <dbReference type="ARBA" id="ARBA00022676"/>
    </source>
</evidence>
<keyword evidence="13" id="KW-0325">Glycoprotein</keyword>
<keyword evidence="12" id="KW-1015">Disulfide bond</keyword>
<evidence type="ECO:0000256" key="13">
    <source>
        <dbReference type="ARBA" id="ARBA00023180"/>
    </source>
</evidence>
<evidence type="ECO:0000313" key="16">
    <source>
        <dbReference type="Proteomes" id="UP001211005"/>
    </source>
</evidence>
<gene>
    <name evidence="15" type="ORF">O3303_19980</name>
</gene>
<keyword evidence="4 15" id="KW-0808">Transferase</keyword>
<sequence>MRIAHLILVHQGPAQLARLLQRLAHPQATCFVHLDAKADFADFAHLAGQPGVMFTRARLSVRWGGYSLTEAALAGLAEMLAHPGPAFTYFNVLSGQDYPLRPAADIHRFFEQHPGISFMEYDAPDSPWWQANRSRAEQYHLTEYSFPGRYGVQRLLNAVLPRRRFPLPGYELYGGRMGGWYTLSHECARYVVDFVAARPALRRFARLTWGSDEFLLHTILLNSPLRALIVNNNLRYIDWSGGGASPRTFTLADLPALLATDRLWARKFDPRHDAAVLDALDERVLGVTPAAPAASAPGSLSS</sequence>
<dbReference type="GO" id="GO:0016740">
    <property type="term" value="F:transferase activity"/>
    <property type="evidence" value="ECO:0007669"/>
    <property type="project" value="UniProtKB-KW"/>
</dbReference>
<evidence type="ECO:0000256" key="14">
    <source>
        <dbReference type="ARBA" id="ARBA00042865"/>
    </source>
</evidence>
<keyword evidence="5" id="KW-0812">Transmembrane</keyword>
<geneLocation type="plasmid" evidence="15 16">
    <name>unnamed1</name>
</geneLocation>
<keyword evidence="15" id="KW-0614">Plasmid</keyword>
<evidence type="ECO:0000256" key="9">
    <source>
        <dbReference type="ARBA" id="ARBA00022989"/>
    </source>
</evidence>
<proteinExistence type="predicted"/>
<accession>A0ABY7LYZ3</accession>
<evidence type="ECO:0000256" key="6">
    <source>
        <dbReference type="ARBA" id="ARBA00022723"/>
    </source>
</evidence>
<dbReference type="EMBL" id="CP114768">
    <property type="protein sequence ID" value="WBA44168.1"/>
    <property type="molecule type" value="Genomic_DNA"/>
</dbReference>
<evidence type="ECO:0000256" key="5">
    <source>
        <dbReference type="ARBA" id="ARBA00022692"/>
    </source>
</evidence>
<keyword evidence="10" id="KW-0333">Golgi apparatus</keyword>
<dbReference type="InterPro" id="IPR043538">
    <property type="entry name" value="XYLT"/>
</dbReference>
<keyword evidence="6" id="KW-0479">Metal-binding</keyword>
<dbReference type="InterPro" id="IPR003406">
    <property type="entry name" value="Glyco_trans_14"/>
</dbReference>
<dbReference type="Pfam" id="PF02485">
    <property type="entry name" value="Branch"/>
    <property type="match status" value="1"/>
</dbReference>
<evidence type="ECO:0000256" key="10">
    <source>
        <dbReference type="ARBA" id="ARBA00023034"/>
    </source>
</evidence>
<evidence type="ECO:0000256" key="2">
    <source>
        <dbReference type="ARBA" id="ARBA00004648"/>
    </source>
</evidence>
<evidence type="ECO:0000256" key="12">
    <source>
        <dbReference type="ARBA" id="ARBA00023157"/>
    </source>
</evidence>
<dbReference type="PANTHER" id="PTHR46025">
    <property type="entry name" value="XYLOSYLTRANSFERASE OXT"/>
    <property type="match status" value="1"/>
</dbReference>
<keyword evidence="3" id="KW-0328">Glycosyltransferase</keyword>
<keyword evidence="11" id="KW-0472">Membrane</keyword>
<organism evidence="15 16">
    <name type="scientific">Hymenobacter canadensis</name>
    <dbReference type="NCBI Taxonomy" id="2999067"/>
    <lineage>
        <taxon>Bacteria</taxon>
        <taxon>Pseudomonadati</taxon>
        <taxon>Bacteroidota</taxon>
        <taxon>Cytophagia</taxon>
        <taxon>Cytophagales</taxon>
        <taxon>Hymenobacteraceae</taxon>
        <taxon>Hymenobacter</taxon>
    </lineage>
</organism>
<keyword evidence="16" id="KW-1185">Reference proteome</keyword>
<name>A0ABY7LYZ3_9BACT</name>
<keyword evidence="8" id="KW-0735">Signal-anchor</keyword>
<dbReference type="Proteomes" id="UP001211005">
    <property type="component" value="Plasmid unnamed1"/>
</dbReference>
<keyword evidence="7" id="KW-0256">Endoplasmic reticulum</keyword>
<evidence type="ECO:0000256" key="11">
    <source>
        <dbReference type="ARBA" id="ARBA00023136"/>
    </source>
</evidence>
<keyword evidence="9" id="KW-1133">Transmembrane helix</keyword>
<evidence type="ECO:0000256" key="8">
    <source>
        <dbReference type="ARBA" id="ARBA00022968"/>
    </source>
</evidence>
<reference evidence="15 16" key="1">
    <citation type="submission" date="2022-12" db="EMBL/GenBank/DDBJ databases">
        <title>Hymenobacter canadensis sp. nov. isolated from lake water of the Cambridge Bay, Canada.</title>
        <authorList>
            <person name="Kim W.H."/>
            <person name="Lee Y.M."/>
        </authorList>
    </citation>
    <scope>NUCLEOTIDE SEQUENCE [LARGE SCALE GENOMIC DNA]</scope>
    <source>
        <strain evidence="15 16">PAMC 29467</strain>
        <plasmid evidence="15 16">unnamed1</plasmid>
    </source>
</reference>
<evidence type="ECO:0000256" key="7">
    <source>
        <dbReference type="ARBA" id="ARBA00022824"/>
    </source>
</evidence>